<evidence type="ECO:0000256" key="1">
    <source>
        <dbReference type="SAM" id="MobiDB-lite"/>
    </source>
</evidence>
<evidence type="ECO:0000313" key="8">
    <source>
        <dbReference type="Proteomes" id="UP000030742"/>
    </source>
</evidence>
<dbReference type="Proteomes" id="UP000030742">
    <property type="component" value="Unassembled WGS sequence"/>
</dbReference>
<reference evidence="6" key="2">
    <citation type="submission" date="2024-08" db="UniProtKB">
        <authorList>
            <consortium name="EnsemblMetazoa"/>
        </authorList>
    </citation>
    <scope>IDENTIFICATION</scope>
</reference>
<dbReference type="KEGG" id="dpa:109540911"/>
<reference evidence="7 8" key="1">
    <citation type="journal article" date="2013" name="Genome Biol.">
        <title>Draft genome of the mountain pine beetle, Dendroctonus ponderosae Hopkins, a major forest pest.</title>
        <authorList>
            <person name="Keeling C.I."/>
            <person name="Yuen M.M."/>
            <person name="Liao N.Y."/>
            <person name="Docking T.R."/>
            <person name="Chan S.K."/>
            <person name="Taylor G.A."/>
            <person name="Palmquist D.L."/>
            <person name="Jackman S.D."/>
            <person name="Nguyen A."/>
            <person name="Li M."/>
            <person name="Henderson H."/>
            <person name="Janes J.K."/>
            <person name="Zhao Y."/>
            <person name="Pandoh P."/>
            <person name="Moore R."/>
            <person name="Sperling F.A."/>
            <person name="Huber D.P."/>
            <person name="Birol I."/>
            <person name="Jones S.J."/>
            <person name="Bohlmann J."/>
        </authorList>
    </citation>
    <scope>NUCLEOTIDE SEQUENCE</scope>
</reference>
<dbReference type="EMBL" id="KB632384">
    <property type="protein sequence ID" value="ERL94217.1"/>
    <property type="molecule type" value="Genomic_DNA"/>
</dbReference>
<dbReference type="OrthoDB" id="535509at2759"/>
<gene>
    <name evidence="6" type="primary">109540911</name>
    <name evidence="5" type="ORF">D910_11498</name>
    <name evidence="4" type="ORF">YQE_09059</name>
</gene>
<dbReference type="Gene3D" id="1.10.533.10">
    <property type="entry name" value="Death Domain, Fas"/>
    <property type="match status" value="1"/>
</dbReference>
<proteinExistence type="predicted"/>
<accession>N6U0I4</accession>
<dbReference type="AlphaFoldDB" id="N6U0I4"/>
<feature type="signal peptide" evidence="2">
    <location>
        <begin position="1"/>
        <end position="31"/>
    </location>
</feature>
<evidence type="ECO:0000256" key="2">
    <source>
        <dbReference type="SAM" id="SignalP"/>
    </source>
</evidence>
<evidence type="ECO:0000313" key="7">
    <source>
        <dbReference type="Proteomes" id="UP000019118"/>
    </source>
</evidence>
<dbReference type="EnsemblMetazoa" id="XM_019909451.1">
    <property type="protein sequence ID" value="XP_019765010.1"/>
    <property type="gene ID" value="LOC109540911"/>
</dbReference>
<dbReference type="Pfam" id="PF00531">
    <property type="entry name" value="Death"/>
    <property type="match status" value="1"/>
</dbReference>
<feature type="non-terminal residue" evidence="4">
    <location>
        <position position="1"/>
    </location>
</feature>
<protein>
    <recommendedName>
        <fullName evidence="3">Death domain-containing protein</fullName>
    </recommendedName>
</protein>
<sequence>MSVICKLRNVLLRRYWFSLLCFLKFKALIMSETFETTTDALPSQPRGDENKWESNNGKTAKEYQSTANERNRSGTNSPPLRGSKNSKSKKKPGSGNFFIHVVDSPYAHVGHVFHSHNYNTACTKHSLIRKEDDVKETEQTAAIKKNKKPVTSEDIDAVACHIGNGWENTFTQLGFDDNQILIYKQKCSKNVEINKALLRDWTRKNGKDNATVGVLAQVLWNTNQRKAVKIWASTYDLV</sequence>
<dbReference type="CDD" id="cd01670">
    <property type="entry name" value="Death"/>
    <property type="match status" value="1"/>
</dbReference>
<keyword evidence="7" id="KW-1185">Reference proteome</keyword>
<feature type="region of interest" description="Disordered" evidence="1">
    <location>
        <begin position="38"/>
        <end position="93"/>
    </location>
</feature>
<dbReference type="InterPro" id="IPR000488">
    <property type="entry name" value="Death_dom"/>
</dbReference>
<dbReference type="EMBL" id="KB741077">
    <property type="protein sequence ID" value="ENN74086.1"/>
    <property type="molecule type" value="Genomic_DNA"/>
</dbReference>
<dbReference type="Proteomes" id="UP000019118">
    <property type="component" value="Unassembled WGS sequence"/>
</dbReference>
<organism evidence="4">
    <name type="scientific">Dendroctonus ponderosae</name>
    <name type="common">Mountain pine beetle</name>
    <dbReference type="NCBI Taxonomy" id="77166"/>
    <lineage>
        <taxon>Eukaryota</taxon>
        <taxon>Metazoa</taxon>
        <taxon>Ecdysozoa</taxon>
        <taxon>Arthropoda</taxon>
        <taxon>Hexapoda</taxon>
        <taxon>Insecta</taxon>
        <taxon>Pterygota</taxon>
        <taxon>Neoptera</taxon>
        <taxon>Endopterygota</taxon>
        <taxon>Coleoptera</taxon>
        <taxon>Polyphaga</taxon>
        <taxon>Cucujiformia</taxon>
        <taxon>Curculionidae</taxon>
        <taxon>Scolytinae</taxon>
        <taxon>Dendroctonus</taxon>
    </lineage>
</organism>
<evidence type="ECO:0000259" key="3">
    <source>
        <dbReference type="PROSITE" id="PS50017"/>
    </source>
</evidence>
<dbReference type="SUPFAM" id="SSF47986">
    <property type="entry name" value="DEATH domain"/>
    <property type="match status" value="1"/>
</dbReference>
<feature type="compositionally biased region" description="Polar residues" evidence="1">
    <location>
        <begin position="53"/>
        <end position="78"/>
    </location>
</feature>
<dbReference type="HOGENOM" id="CLU_1373848_0_0_1"/>
<name>N6U0I4_DENPD</name>
<dbReference type="InterPro" id="IPR011029">
    <property type="entry name" value="DEATH-like_dom_sf"/>
</dbReference>
<feature type="domain" description="Death" evidence="3">
    <location>
        <begin position="161"/>
        <end position="235"/>
    </location>
</feature>
<feature type="chain" id="PRO_5010971921" description="Death domain-containing protein" evidence="2">
    <location>
        <begin position="32"/>
        <end position="238"/>
    </location>
</feature>
<evidence type="ECO:0000313" key="5">
    <source>
        <dbReference type="EMBL" id="ERL94217.1"/>
    </source>
</evidence>
<dbReference type="STRING" id="77166.N6U0I4"/>
<evidence type="ECO:0000313" key="6">
    <source>
        <dbReference type="EnsemblMetazoa" id="XP_019765010.1"/>
    </source>
</evidence>
<keyword evidence="2" id="KW-0732">Signal</keyword>
<evidence type="ECO:0000313" key="4">
    <source>
        <dbReference type="EMBL" id="ENN74086.1"/>
    </source>
</evidence>
<dbReference type="PROSITE" id="PS50017">
    <property type="entry name" value="DEATH_DOMAIN"/>
    <property type="match status" value="1"/>
</dbReference>
<dbReference type="GO" id="GO:0007165">
    <property type="term" value="P:signal transduction"/>
    <property type="evidence" value="ECO:0007669"/>
    <property type="project" value="InterPro"/>
</dbReference>